<sequence>MFWEYLNTYEDLKNILISIAILLLFLLLRKIFAKYVFTLFLKLTSKVPSKLFSNVWIAFEKPMQWFFIILGIYIAAHYFPYIDNKNLLFLSLIRSCFILLVTWGLFNLSDASSLLFSRINKRYNIEIDNILVPFLSKAIRVIIVAIAITVIAQEFHYDINGFVAGLGLGGLAFALAAKDALANLFGGIIIITEKPFTIGDWISTPSVEGTVEDISFRSTKVRTFTQALVTVPNATLADQPITNWSKMGKRQISFSLKLPADTPREKLETIIQRINDLLKSDPDIHPDMIHVNFDKYMADGFEIFLYFFTKTTEWGEYLKVKEEINYKILEIIKSEEEYNEYVQIQES</sequence>
<dbReference type="PANTHER" id="PTHR43634:SF2">
    <property type="entry name" value="LOW CONDUCTANCE MECHANOSENSITIVE CHANNEL YNAI"/>
    <property type="match status" value="1"/>
</dbReference>
<keyword evidence="3" id="KW-1003">Cell membrane</keyword>
<dbReference type="InterPro" id="IPR006686">
    <property type="entry name" value="MscS_channel_CS"/>
</dbReference>
<feature type="transmembrane region" description="Helical" evidence="7">
    <location>
        <begin position="159"/>
        <end position="177"/>
    </location>
</feature>
<comment type="subcellular location">
    <subcellularLocation>
        <location evidence="1">Cell membrane</location>
        <topology evidence="1">Multi-pass membrane protein</topology>
    </subcellularLocation>
</comment>
<evidence type="ECO:0000256" key="2">
    <source>
        <dbReference type="ARBA" id="ARBA00008017"/>
    </source>
</evidence>
<feature type="transmembrane region" description="Helical" evidence="7">
    <location>
        <begin position="62"/>
        <end position="81"/>
    </location>
</feature>
<evidence type="ECO:0000256" key="6">
    <source>
        <dbReference type="ARBA" id="ARBA00023136"/>
    </source>
</evidence>
<dbReference type="SUPFAM" id="SSF82689">
    <property type="entry name" value="Mechanosensitive channel protein MscS (YggB), C-terminal domain"/>
    <property type="match status" value="1"/>
</dbReference>
<evidence type="ECO:0000256" key="4">
    <source>
        <dbReference type="ARBA" id="ARBA00022692"/>
    </source>
</evidence>
<evidence type="ECO:0000256" key="1">
    <source>
        <dbReference type="ARBA" id="ARBA00004651"/>
    </source>
</evidence>
<protein>
    <submittedName>
        <fullName evidence="11">MscS family membrane protein</fullName>
    </submittedName>
</protein>
<dbReference type="InterPro" id="IPR011066">
    <property type="entry name" value="MscS_channel_C_sf"/>
</dbReference>
<dbReference type="Proteomes" id="UP001232343">
    <property type="component" value="Unassembled WGS sequence"/>
</dbReference>
<keyword evidence="12" id="KW-1185">Reference proteome</keyword>
<dbReference type="InterPro" id="IPR049142">
    <property type="entry name" value="MS_channel_1st"/>
</dbReference>
<proteinExistence type="inferred from homology"/>
<dbReference type="InterPro" id="IPR011014">
    <property type="entry name" value="MscS_channel_TM-2"/>
</dbReference>
<dbReference type="EMBL" id="JAUSUO010000007">
    <property type="protein sequence ID" value="MDQ0344044.1"/>
    <property type="molecule type" value="Genomic_DNA"/>
</dbReference>
<dbReference type="InterPro" id="IPR049278">
    <property type="entry name" value="MS_channel_C"/>
</dbReference>
<gene>
    <name evidence="11" type="ORF">J2S14_002879</name>
</gene>
<evidence type="ECO:0000256" key="5">
    <source>
        <dbReference type="ARBA" id="ARBA00022989"/>
    </source>
</evidence>
<comment type="similarity">
    <text evidence="2">Belongs to the MscS (TC 1.A.23) family.</text>
</comment>
<dbReference type="SUPFAM" id="SSF50182">
    <property type="entry name" value="Sm-like ribonucleoproteins"/>
    <property type="match status" value="1"/>
</dbReference>
<dbReference type="Gene3D" id="1.10.287.1260">
    <property type="match status" value="1"/>
</dbReference>
<keyword evidence="4 7" id="KW-0812">Transmembrane</keyword>
<accession>A0ABU0D6L3</accession>
<dbReference type="Gene3D" id="3.30.70.100">
    <property type="match status" value="1"/>
</dbReference>
<dbReference type="InterPro" id="IPR010920">
    <property type="entry name" value="LSM_dom_sf"/>
</dbReference>
<evidence type="ECO:0000259" key="10">
    <source>
        <dbReference type="Pfam" id="PF21088"/>
    </source>
</evidence>
<dbReference type="Gene3D" id="2.30.30.60">
    <property type="match status" value="1"/>
</dbReference>
<keyword evidence="6 7" id="KW-0472">Membrane</keyword>
<reference evidence="11 12" key="1">
    <citation type="submission" date="2023-07" db="EMBL/GenBank/DDBJ databases">
        <title>Genomic Encyclopedia of Type Strains, Phase IV (KMG-IV): sequencing the most valuable type-strain genomes for metagenomic binning, comparative biology and taxonomic classification.</title>
        <authorList>
            <person name="Goeker M."/>
        </authorList>
    </citation>
    <scope>NUCLEOTIDE SEQUENCE [LARGE SCALE GENOMIC DNA]</scope>
    <source>
        <strain evidence="11 12">DSM 27848</strain>
    </source>
</reference>
<feature type="transmembrane region" description="Helical" evidence="7">
    <location>
        <begin position="130"/>
        <end position="153"/>
    </location>
</feature>
<dbReference type="Pfam" id="PF00924">
    <property type="entry name" value="MS_channel_2nd"/>
    <property type="match status" value="1"/>
</dbReference>
<organism evidence="11 12">
    <name type="scientific">Lederbergia wuyishanensis</name>
    <dbReference type="NCBI Taxonomy" id="1347903"/>
    <lineage>
        <taxon>Bacteria</taxon>
        <taxon>Bacillati</taxon>
        <taxon>Bacillota</taxon>
        <taxon>Bacilli</taxon>
        <taxon>Bacillales</taxon>
        <taxon>Bacillaceae</taxon>
        <taxon>Lederbergia</taxon>
    </lineage>
</organism>
<feature type="transmembrane region" description="Helical" evidence="7">
    <location>
        <begin position="87"/>
        <end position="109"/>
    </location>
</feature>
<dbReference type="PANTHER" id="PTHR43634">
    <property type="entry name" value="OW CONDUCTANCE MECHANOSENSITIVE CHANNEL"/>
    <property type="match status" value="1"/>
</dbReference>
<dbReference type="Pfam" id="PF21082">
    <property type="entry name" value="MS_channel_3rd"/>
    <property type="match status" value="1"/>
</dbReference>
<evidence type="ECO:0000256" key="7">
    <source>
        <dbReference type="SAM" id="Phobius"/>
    </source>
</evidence>
<dbReference type="Pfam" id="PF21088">
    <property type="entry name" value="MS_channel_1st"/>
    <property type="match status" value="1"/>
</dbReference>
<name>A0ABU0D6L3_9BACI</name>
<dbReference type="SUPFAM" id="SSF82861">
    <property type="entry name" value="Mechanosensitive channel protein MscS (YggB), transmembrane region"/>
    <property type="match status" value="1"/>
</dbReference>
<dbReference type="InterPro" id="IPR023408">
    <property type="entry name" value="MscS_beta-dom_sf"/>
</dbReference>
<dbReference type="InterPro" id="IPR006685">
    <property type="entry name" value="MscS_channel_2nd"/>
</dbReference>
<evidence type="ECO:0000256" key="3">
    <source>
        <dbReference type="ARBA" id="ARBA00022475"/>
    </source>
</evidence>
<feature type="domain" description="Mechanosensitive ion channel transmembrane helices 2/3" evidence="10">
    <location>
        <begin position="137"/>
        <end position="178"/>
    </location>
</feature>
<dbReference type="InterPro" id="IPR045042">
    <property type="entry name" value="YnaI-like"/>
</dbReference>
<feature type="domain" description="Mechanosensitive ion channel MscS C-terminal" evidence="9">
    <location>
        <begin position="253"/>
        <end position="335"/>
    </location>
</feature>
<dbReference type="RefSeq" id="WP_244682143.1">
    <property type="nucleotide sequence ID" value="NZ_JALIRM010000010.1"/>
</dbReference>
<feature type="domain" description="Mechanosensitive ion channel MscS" evidence="8">
    <location>
        <begin position="180"/>
        <end position="246"/>
    </location>
</feature>
<dbReference type="PROSITE" id="PS01246">
    <property type="entry name" value="UPF0003"/>
    <property type="match status" value="1"/>
</dbReference>
<comment type="caution">
    <text evidence="11">The sequence shown here is derived from an EMBL/GenBank/DDBJ whole genome shotgun (WGS) entry which is preliminary data.</text>
</comment>
<evidence type="ECO:0000259" key="9">
    <source>
        <dbReference type="Pfam" id="PF21082"/>
    </source>
</evidence>
<feature type="transmembrane region" description="Helical" evidence="7">
    <location>
        <begin position="15"/>
        <end position="41"/>
    </location>
</feature>
<evidence type="ECO:0000313" key="12">
    <source>
        <dbReference type="Proteomes" id="UP001232343"/>
    </source>
</evidence>
<evidence type="ECO:0000313" key="11">
    <source>
        <dbReference type="EMBL" id="MDQ0344044.1"/>
    </source>
</evidence>
<evidence type="ECO:0000259" key="8">
    <source>
        <dbReference type="Pfam" id="PF00924"/>
    </source>
</evidence>
<keyword evidence="5 7" id="KW-1133">Transmembrane helix</keyword>